<evidence type="ECO:0000256" key="1">
    <source>
        <dbReference type="SAM" id="MobiDB-lite"/>
    </source>
</evidence>
<dbReference type="EMBL" id="KN549326">
    <property type="protein sequence ID" value="KHJ98336.1"/>
    <property type="molecule type" value="Genomic_DNA"/>
</dbReference>
<keyword evidence="3" id="KW-1185">Reference proteome</keyword>
<evidence type="ECO:0000313" key="3">
    <source>
        <dbReference type="Proteomes" id="UP000053660"/>
    </source>
</evidence>
<accession>A0A0B1TQE6</accession>
<organism evidence="2 3">
    <name type="scientific">Oesophagostomum dentatum</name>
    <name type="common">Nodular worm</name>
    <dbReference type="NCBI Taxonomy" id="61180"/>
    <lineage>
        <taxon>Eukaryota</taxon>
        <taxon>Metazoa</taxon>
        <taxon>Ecdysozoa</taxon>
        <taxon>Nematoda</taxon>
        <taxon>Chromadorea</taxon>
        <taxon>Rhabditida</taxon>
        <taxon>Rhabditina</taxon>
        <taxon>Rhabditomorpha</taxon>
        <taxon>Strongyloidea</taxon>
        <taxon>Strongylidae</taxon>
        <taxon>Oesophagostomum</taxon>
    </lineage>
</organism>
<feature type="compositionally biased region" description="Polar residues" evidence="1">
    <location>
        <begin position="61"/>
        <end position="81"/>
    </location>
</feature>
<feature type="compositionally biased region" description="Low complexity" evidence="1">
    <location>
        <begin position="1"/>
        <end position="14"/>
    </location>
</feature>
<evidence type="ECO:0000313" key="2">
    <source>
        <dbReference type="EMBL" id="KHJ98336.1"/>
    </source>
</evidence>
<name>A0A0B1TQE6_OESDE</name>
<dbReference type="OrthoDB" id="309640at2759"/>
<dbReference type="AlphaFoldDB" id="A0A0B1TQE6"/>
<feature type="region of interest" description="Disordered" evidence="1">
    <location>
        <begin position="1"/>
        <end position="84"/>
    </location>
</feature>
<sequence length="137" mass="14227">MSNGPSSHPSTSTPHDIDVGGLSQPSSQTQAYDLTIRASPNAKTPDPGGSQDFAARPANAFKNTSILNHPDTQPSTSQGGSQAVVDDNWAGIDLGDLDLFTGTSSKENDAAISSVFELGGNLFPDSFHESPQKSTPL</sequence>
<protein>
    <submittedName>
        <fullName evidence="2">Uncharacterized protein</fullName>
    </submittedName>
</protein>
<proteinExistence type="predicted"/>
<feature type="compositionally biased region" description="Polar residues" evidence="1">
    <location>
        <begin position="23"/>
        <end position="32"/>
    </location>
</feature>
<gene>
    <name evidence="2" type="ORF">OESDEN_01689</name>
</gene>
<dbReference type="Proteomes" id="UP000053660">
    <property type="component" value="Unassembled WGS sequence"/>
</dbReference>
<reference evidence="2 3" key="1">
    <citation type="submission" date="2014-03" db="EMBL/GenBank/DDBJ databases">
        <title>Draft genome of the hookworm Oesophagostomum dentatum.</title>
        <authorList>
            <person name="Mitreva M."/>
        </authorList>
    </citation>
    <scope>NUCLEOTIDE SEQUENCE [LARGE SCALE GENOMIC DNA]</scope>
    <source>
        <strain evidence="2 3">OD-Hann</strain>
    </source>
</reference>